<evidence type="ECO:0000313" key="1">
    <source>
        <dbReference type="EMBL" id="KAG7514664.1"/>
    </source>
</evidence>
<name>A0AAV6SBL9_SOLSE</name>
<dbReference type="AlphaFoldDB" id="A0AAV6SBL9"/>
<accession>A0AAV6SBL9</accession>
<protein>
    <submittedName>
        <fullName evidence="1">Uncharacterized protein</fullName>
    </submittedName>
</protein>
<organism evidence="1 2">
    <name type="scientific">Solea senegalensis</name>
    <name type="common">Senegalese sole</name>
    <dbReference type="NCBI Taxonomy" id="28829"/>
    <lineage>
        <taxon>Eukaryota</taxon>
        <taxon>Metazoa</taxon>
        <taxon>Chordata</taxon>
        <taxon>Craniata</taxon>
        <taxon>Vertebrata</taxon>
        <taxon>Euteleostomi</taxon>
        <taxon>Actinopterygii</taxon>
        <taxon>Neopterygii</taxon>
        <taxon>Teleostei</taxon>
        <taxon>Neoteleostei</taxon>
        <taxon>Acanthomorphata</taxon>
        <taxon>Carangaria</taxon>
        <taxon>Pleuronectiformes</taxon>
        <taxon>Pleuronectoidei</taxon>
        <taxon>Soleidae</taxon>
        <taxon>Solea</taxon>
    </lineage>
</organism>
<comment type="caution">
    <text evidence="1">The sequence shown here is derived from an EMBL/GenBank/DDBJ whole genome shotgun (WGS) entry which is preliminary data.</text>
</comment>
<keyword evidence="2" id="KW-1185">Reference proteome</keyword>
<proteinExistence type="predicted"/>
<dbReference type="Proteomes" id="UP000693946">
    <property type="component" value="Linkage Group LG14"/>
</dbReference>
<evidence type="ECO:0000313" key="2">
    <source>
        <dbReference type="Proteomes" id="UP000693946"/>
    </source>
</evidence>
<gene>
    <name evidence="1" type="ORF">JOB18_039583</name>
</gene>
<dbReference type="EMBL" id="JAGKHQ010000006">
    <property type="protein sequence ID" value="KAG7514664.1"/>
    <property type="molecule type" value="Genomic_DNA"/>
</dbReference>
<reference evidence="1 2" key="1">
    <citation type="journal article" date="2021" name="Sci. Rep.">
        <title>Chromosome anchoring in Senegalese sole (Solea senegalensis) reveals sex-associated markers and genome rearrangements in flatfish.</title>
        <authorList>
            <person name="Guerrero-Cozar I."/>
            <person name="Gomez-Garrido J."/>
            <person name="Berbel C."/>
            <person name="Martinez-Blanch J.F."/>
            <person name="Alioto T."/>
            <person name="Claros M.G."/>
            <person name="Gagnaire P.A."/>
            <person name="Manchado M."/>
        </authorList>
    </citation>
    <scope>NUCLEOTIDE SEQUENCE [LARGE SCALE GENOMIC DNA]</scope>
    <source>
        <strain evidence="1">Sse05_10M</strain>
    </source>
</reference>
<sequence>MDYHPGYEGSYTGSCRAFTSANHIEPFLVATRRVSQCPAVWIVCSSFCRWEKQGLHICSCVVKKRPSIGYKRPNSTSGADSIGGSCVWGGFCVSYTCGR</sequence>